<accession>A0AA36J4W3</accession>
<sequence>MLAVHLLELFVSDEDDQAPEPLDTLQEPAEQCEQRLDDLRTKSVLAPLETAAELWLTI</sequence>
<evidence type="ECO:0000313" key="2">
    <source>
        <dbReference type="Proteomes" id="UP001178507"/>
    </source>
</evidence>
<keyword evidence="2" id="KW-1185">Reference proteome</keyword>
<organism evidence="1 2">
    <name type="scientific">Effrenium voratum</name>
    <dbReference type="NCBI Taxonomy" id="2562239"/>
    <lineage>
        <taxon>Eukaryota</taxon>
        <taxon>Sar</taxon>
        <taxon>Alveolata</taxon>
        <taxon>Dinophyceae</taxon>
        <taxon>Suessiales</taxon>
        <taxon>Symbiodiniaceae</taxon>
        <taxon>Effrenium</taxon>
    </lineage>
</organism>
<reference evidence="1" key="1">
    <citation type="submission" date="2023-08" db="EMBL/GenBank/DDBJ databases">
        <authorList>
            <person name="Chen Y."/>
            <person name="Shah S."/>
            <person name="Dougan E. K."/>
            <person name="Thang M."/>
            <person name="Chan C."/>
        </authorList>
    </citation>
    <scope>NUCLEOTIDE SEQUENCE</scope>
</reference>
<proteinExistence type="predicted"/>
<protein>
    <submittedName>
        <fullName evidence="1">Uncharacterized protein</fullName>
    </submittedName>
</protein>
<gene>
    <name evidence="1" type="ORF">EVOR1521_LOCUS22733</name>
</gene>
<dbReference type="AlphaFoldDB" id="A0AA36J4W3"/>
<evidence type="ECO:0000313" key="1">
    <source>
        <dbReference type="EMBL" id="CAJ1399147.1"/>
    </source>
</evidence>
<name>A0AA36J4W3_9DINO</name>
<dbReference type="Proteomes" id="UP001178507">
    <property type="component" value="Unassembled WGS sequence"/>
</dbReference>
<comment type="caution">
    <text evidence="1">The sequence shown here is derived from an EMBL/GenBank/DDBJ whole genome shotgun (WGS) entry which is preliminary data.</text>
</comment>
<dbReference type="EMBL" id="CAUJNA010003326">
    <property type="protein sequence ID" value="CAJ1399147.1"/>
    <property type="molecule type" value="Genomic_DNA"/>
</dbReference>